<dbReference type="KEGG" id="rpm:RSPPHO_00852"/>
<evidence type="ECO:0000313" key="2">
    <source>
        <dbReference type="Proteomes" id="UP000033220"/>
    </source>
</evidence>
<accession>H6SRE9</accession>
<proteinExistence type="predicted"/>
<name>H6SRE9_PARPM</name>
<protein>
    <submittedName>
        <fullName evidence="1">Tetratricopeptide TPR_4</fullName>
    </submittedName>
</protein>
<reference evidence="1 2" key="1">
    <citation type="submission" date="2012-02" db="EMBL/GenBank/DDBJ databases">
        <title>Shotgun genome sequence of Phaeospirillum photometricum DSM 122.</title>
        <authorList>
            <person name="Duquesne K."/>
            <person name="Sturgis J."/>
        </authorList>
    </citation>
    <scope>NUCLEOTIDE SEQUENCE [LARGE SCALE GENOMIC DNA]</scope>
    <source>
        <strain evidence="2">DSM122</strain>
    </source>
</reference>
<dbReference type="AlphaFoldDB" id="H6SRE9"/>
<dbReference type="Gene3D" id="3.30.70.1070">
    <property type="entry name" value="Sporulation related repeat"/>
    <property type="match status" value="1"/>
</dbReference>
<evidence type="ECO:0000313" key="1">
    <source>
        <dbReference type="EMBL" id="CCG07478.1"/>
    </source>
</evidence>
<dbReference type="GO" id="GO:0042834">
    <property type="term" value="F:peptidoglycan binding"/>
    <property type="evidence" value="ECO:0007669"/>
    <property type="project" value="InterPro"/>
</dbReference>
<keyword evidence="2" id="KW-1185">Reference proteome</keyword>
<dbReference type="HOGENOM" id="CLU_1474107_0_0_5"/>
<organism evidence="1 2">
    <name type="scientific">Pararhodospirillum photometricum DSM 122</name>
    <dbReference type="NCBI Taxonomy" id="1150469"/>
    <lineage>
        <taxon>Bacteria</taxon>
        <taxon>Pseudomonadati</taxon>
        <taxon>Pseudomonadota</taxon>
        <taxon>Alphaproteobacteria</taxon>
        <taxon>Rhodospirillales</taxon>
        <taxon>Rhodospirillaceae</taxon>
        <taxon>Pararhodospirillum</taxon>
    </lineage>
</organism>
<dbReference type="PATRIC" id="fig|1150469.3.peg.981"/>
<dbReference type="InterPro" id="IPR036680">
    <property type="entry name" value="SPOR-like_sf"/>
</dbReference>
<sequence length="183" mass="19338">MVDRLRTLRAALADGALTQEQFAAERLAILDALLPAQPRERARLMPPPTLPAEGQVAEDRVRAMRAAGLVSPADLGAETAAIQRSLRAAVPKPATAARPATAGERAANGVHLASYKSEAAAREAWKDLTRRFPTLQGLSPRVVQTDLGAKGVFMRLEAGPVSSPQALCQSLKQAGQYCAPVAL</sequence>
<dbReference type="STRING" id="1150469.RSPPHO_00852"/>
<gene>
    <name evidence="1" type="ORF">RSPPHO_00852</name>
</gene>
<dbReference type="eggNOG" id="ENOG50334B0">
    <property type="taxonomic scope" value="Bacteria"/>
</dbReference>
<dbReference type="EMBL" id="HE663493">
    <property type="protein sequence ID" value="CCG07478.1"/>
    <property type="molecule type" value="Genomic_DNA"/>
</dbReference>
<dbReference type="Proteomes" id="UP000033220">
    <property type="component" value="Chromosome DSM 122"/>
</dbReference>